<feature type="transmembrane region" description="Helical" evidence="7">
    <location>
        <begin position="90"/>
        <end position="112"/>
    </location>
</feature>
<comment type="subcellular location">
    <subcellularLocation>
        <location evidence="1">Cell membrane</location>
        <topology evidence="1">Multi-pass membrane protein</topology>
    </subcellularLocation>
</comment>
<dbReference type="Pfam" id="PF03626">
    <property type="entry name" value="COX4_pro"/>
    <property type="match status" value="1"/>
</dbReference>
<evidence type="ECO:0000256" key="7">
    <source>
        <dbReference type="SAM" id="Phobius"/>
    </source>
</evidence>
<dbReference type="EMBL" id="CP041372">
    <property type="protein sequence ID" value="QKS71551.1"/>
    <property type="molecule type" value="Genomic_DNA"/>
</dbReference>
<evidence type="ECO:0000256" key="5">
    <source>
        <dbReference type="ARBA" id="ARBA00023136"/>
    </source>
</evidence>
<dbReference type="AlphaFoldDB" id="A0A859FF10"/>
<reference evidence="9" key="1">
    <citation type="submission" date="2019-07" db="EMBL/GenBank/DDBJ databases">
        <title>Bacillus alkalisoli sp. nov. isolated from saline soil.</title>
        <authorList>
            <person name="Sun J.-Q."/>
            <person name="Xu L."/>
        </authorList>
    </citation>
    <scope>NUCLEOTIDE SEQUENCE [LARGE SCALE GENOMIC DNA]</scope>
    <source>
        <strain evidence="9">M4U3P1</strain>
    </source>
</reference>
<proteinExistence type="predicted"/>
<feature type="compositionally biased region" description="Polar residues" evidence="6">
    <location>
        <begin position="1"/>
        <end position="17"/>
    </location>
</feature>
<evidence type="ECO:0000313" key="8">
    <source>
        <dbReference type="EMBL" id="QKS71551.1"/>
    </source>
</evidence>
<evidence type="ECO:0000256" key="2">
    <source>
        <dbReference type="ARBA" id="ARBA00022475"/>
    </source>
</evidence>
<dbReference type="Proteomes" id="UP000318138">
    <property type="component" value="Chromosome"/>
</dbReference>
<dbReference type="RefSeq" id="WP_176009586.1">
    <property type="nucleotide sequence ID" value="NZ_CP041372.2"/>
</dbReference>
<feature type="region of interest" description="Disordered" evidence="6">
    <location>
        <begin position="1"/>
        <end position="21"/>
    </location>
</feature>
<evidence type="ECO:0000256" key="3">
    <source>
        <dbReference type="ARBA" id="ARBA00022692"/>
    </source>
</evidence>
<gene>
    <name evidence="8" type="ORF">FLK61_33215</name>
</gene>
<keyword evidence="5 7" id="KW-0472">Membrane</keyword>
<evidence type="ECO:0000256" key="6">
    <source>
        <dbReference type="SAM" id="MobiDB-lite"/>
    </source>
</evidence>
<dbReference type="InterPro" id="IPR005171">
    <property type="entry name" value="Cyt_c_oxidase_su4_prok"/>
</dbReference>
<keyword evidence="3 7" id="KW-0812">Transmembrane</keyword>
<feature type="transmembrane region" description="Helical" evidence="7">
    <location>
        <begin position="59"/>
        <end position="78"/>
    </location>
</feature>
<protein>
    <submittedName>
        <fullName evidence="8">Cytochrome C oxidase subunit IV family protein</fullName>
    </submittedName>
</protein>
<evidence type="ECO:0000313" key="9">
    <source>
        <dbReference type="Proteomes" id="UP000318138"/>
    </source>
</evidence>
<dbReference type="GO" id="GO:0005886">
    <property type="term" value="C:plasma membrane"/>
    <property type="evidence" value="ECO:0007669"/>
    <property type="project" value="UniProtKB-SubCell"/>
</dbReference>
<organism evidence="8 9">
    <name type="scientific">Paenalkalicoccus suaedae</name>
    <dbReference type="NCBI Taxonomy" id="2592382"/>
    <lineage>
        <taxon>Bacteria</taxon>
        <taxon>Bacillati</taxon>
        <taxon>Bacillota</taxon>
        <taxon>Bacilli</taxon>
        <taxon>Bacillales</taxon>
        <taxon>Bacillaceae</taxon>
        <taxon>Paenalkalicoccus</taxon>
    </lineage>
</organism>
<keyword evidence="9" id="KW-1185">Reference proteome</keyword>
<dbReference type="KEGG" id="psua:FLK61_33215"/>
<name>A0A859FF10_9BACI</name>
<evidence type="ECO:0000256" key="4">
    <source>
        <dbReference type="ARBA" id="ARBA00022989"/>
    </source>
</evidence>
<keyword evidence="4 7" id="KW-1133">Transmembrane helix</keyword>
<keyword evidence="2" id="KW-1003">Cell membrane</keyword>
<accession>A0A859FF10</accession>
<sequence length="115" mass="12681">MSTHLDPSAPLQGSASKATERKLKQEARTQVVSYVFMIFITSTAFLTIATDIIPSSFGIPFILLLAGVQVVMQLYFFMHMKDKGTGWVNAMIWSGMFVAAITVATLMLLLGINKY</sequence>
<evidence type="ECO:0000256" key="1">
    <source>
        <dbReference type="ARBA" id="ARBA00004651"/>
    </source>
</evidence>
<feature type="transmembrane region" description="Helical" evidence="7">
    <location>
        <begin position="31"/>
        <end position="53"/>
    </location>
</feature>